<dbReference type="Pfam" id="PF03932">
    <property type="entry name" value="CutC"/>
    <property type="match status" value="1"/>
</dbReference>
<dbReference type="InterPro" id="IPR036822">
    <property type="entry name" value="CutC-like_dom_sf"/>
</dbReference>
<dbReference type="InterPro" id="IPR005627">
    <property type="entry name" value="CutC-like"/>
</dbReference>
<comment type="caution">
    <text evidence="2">Once thought to be involved in copper homeostasis, experiments in E.coli have shown this is not the case.</text>
</comment>
<dbReference type="PANTHER" id="PTHR12598">
    <property type="entry name" value="COPPER HOMEOSTASIS PROTEIN CUTC"/>
    <property type="match status" value="1"/>
</dbReference>
<dbReference type="PANTHER" id="PTHR12598:SF0">
    <property type="entry name" value="COPPER HOMEOSTASIS PROTEIN CUTC HOMOLOG"/>
    <property type="match status" value="1"/>
</dbReference>
<evidence type="ECO:0000313" key="4">
    <source>
        <dbReference type="Proteomes" id="UP001064632"/>
    </source>
</evidence>
<keyword evidence="2" id="KW-0963">Cytoplasm</keyword>
<keyword evidence="4" id="KW-1185">Reference proteome</keyword>
<proteinExistence type="inferred from homology"/>
<reference evidence="3" key="1">
    <citation type="submission" date="2022-09" db="EMBL/GenBank/DDBJ databases">
        <title>Tahibacter sp. nov., isolated from a fresh water.</title>
        <authorList>
            <person name="Baek J.H."/>
            <person name="Lee J.K."/>
            <person name="Kim J.M."/>
            <person name="Jeon C.O."/>
        </authorList>
    </citation>
    <scope>NUCLEOTIDE SEQUENCE</scope>
    <source>
        <strain evidence="3">W38</strain>
    </source>
</reference>
<dbReference type="EMBL" id="CP104694">
    <property type="protein sequence ID" value="UXI70427.1"/>
    <property type="molecule type" value="Genomic_DNA"/>
</dbReference>
<organism evidence="3 4">
    <name type="scientific">Tahibacter amnicola</name>
    <dbReference type="NCBI Taxonomy" id="2976241"/>
    <lineage>
        <taxon>Bacteria</taxon>
        <taxon>Pseudomonadati</taxon>
        <taxon>Pseudomonadota</taxon>
        <taxon>Gammaproteobacteria</taxon>
        <taxon>Lysobacterales</taxon>
        <taxon>Rhodanobacteraceae</taxon>
        <taxon>Tahibacter</taxon>
    </lineage>
</organism>
<dbReference type="SUPFAM" id="SSF110395">
    <property type="entry name" value="CutC-like"/>
    <property type="match status" value="1"/>
</dbReference>
<gene>
    <name evidence="2" type="primary">cutC</name>
    <name evidence="3" type="ORF">N4264_12560</name>
</gene>
<evidence type="ECO:0000256" key="1">
    <source>
        <dbReference type="ARBA" id="ARBA00007768"/>
    </source>
</evidence>
<evidence type="ECO:0000256" key="2">
    <source>
        <dbReference type="HAMAP-Rule" id="MF_00795"/>
    </source>
</evidence>
<dbReference type="Proteomes" id="UP001064632">
    <property type="component" value="Chromosome"/>
</dbReference>
<dbReference type="HAMAP" id="MF_00795">
    <property type="entry name" value="CutC"/>
    <property type="match status" value="1"/>
</dbReference>
<protein>
    <recommendedName>
        <fullName evidence="2">PF03932 family protein CutC</fullName>
    </recommendedName>
</protein>
<evidence type="ECO:0000313" key="3">
    <source>
        <dbReference type="EMBL" id="UXI70427.1"/>
    </source>
</evidence>
<dbReference type="RefSeq" id="WP_261697377.1">
    <property type="nucleotide sequence ID" value="NZ_CP104694.1"/>
</dbReference>
<comment type="similarity">
    <text evidence="1 2">Belongs to the CutC family.</text>
</comment>
<name>A0ABY6BKX5_9GAMM</name>
<sequence length="241" mass="25547">MPLLEIAANSISSALAAQEGGADRIELCCSLDEGGLTPSFGVIATVRDRLRIPIHVLIRPRPGDFLYDEADCEAMIRDIQACVRLGCEGVVIGALDPDGNIDRTVCRPLIEAAGPLEITFHRAIDAARNPEDALEQVAALGCHRVLTSGACRSAATGADAIARLVARAGDRIDIMAGGGITPENLVPLARATGARHFHASAKTVHRSDMRWRNEALAGLDPDHVRTSVLAVRELVAALRSV</sequence>
<dbReference type="Gene3D" id="3.20.20.380">
    <property type="entry name" value="Copper homeostasis (CutC) domain"/>
    <property type="match status" value="1"/>
</dbReference>
<comment type="subcellular location">
    <subcellularLocation>
        <location evidence="2">Cytoplasm</location>
    </subcellularLocation>
</comment>
<accession>A0ABY6BKX5</accession>